<dbReference type="EMBL" id="GL876967">
    <property type="protein sequence ID" value="KLU84058.1"/>
    <property type="molecule type" value="Genomic_DNA"/>
</dbReference>
<protein>
    <submittedName>
        <fullName evidence="2 3">Uncharacterized protein</fullName>
    </submittedName>
</protein>
<sequence length="113" mass="12348">MAPCLLDPTTQKPITRSPEARIPEARSPEPRHDLPECEYSITPVSFIAGSSPTSRPTYVSRPRKITAKPLVNGNKKGGGVTFNGKIFCRGEKHRNGFLENAQYGRLLGGKDPS</sequence>
<feature type="compositionally biased region" description="Basic and acidic residues" evidence="1">
    <location>
        <begin position="18"/>
        <end position="35"/>
    </location>
</feature>
<proteinExistence type="predicted"/>
<evidence type="ECO:0000256" key="1">
    <source>
        <dbReference type="SAM" id="MobiDB-lite"/>
    </source>
</evidence>
<dbReference type="Proteomes" id="UP000011715">
    <property type="component" value="Unassembled WGS sequence"/>
</dbReference>
<reference evidence="4" key="1">
    <citation type="submission" date="2010-05" db="EMBL/GenBank/DDBJ databases">
        <title>The genome sequence of Magnaporthe poae strain ATCC 64411.</title>
        <authorList>
            <person name="Ma L.-J."/>
            <person name="Dead R."/>
            <person name="Young S."/>
            <person name="Zeng Q."/>
            <person name="Koehrsen M."/>
            <person name="Alvarado L."/>
            <person name="Berlin A."/>
            <person name="Chapman S.B."/>
            <person name="Chen Z."/>
            <person name="Freedman E."/>
            <person name="Gellesch M."/>
            <person name="Goldberg J."/>
            <person name="Griggs A."/>
            <person name="Gujja S."/>
            <person name="Heilman E.R."/>
            <person name="Heiman D."/>
            <person name="Hepburn T."/>
            <person name="Howarth C."/>
            <person name="Jen D."/>
            <person name="Larson L."/>
            <person name="Mehta T."/>
            <person name="Neiman D."/>
            <person name="Pearson M."/>
            <person name="Roberts A."/>
            <person name="Saif S."/>
            <person name="Shea T."/>
            <person name="Shenoy N."/>
            <person name="Sisk P."/>
            <person name="Stolte C."/>
            <person name="Sykes S."/>
            <person name="Walk T."/>
            <person name="White J."/>
            <person name="Yandava C."/>
            <person name="Haas B."/>
            <person name="Nusbaum C."/>
            <person name="Birren B."/>
        </authorList>
    </citation>
    <scope>NUCLEOTIDE SEQUENCE [LARGE SCALE GENOMIC DNA]</scope>
    <source>
        <strain evidence="4">ATCC 64411 / 73-15</strain>
    </source>
</reference>
<reference evidence="2" key="2">
    <citation type="submission" date="2010-05" db="EMBL/GenBank/DDBJ databases">
        <title>The Genome Sequence of Magnaporthe poae strain ATCC 64411.</title>
        <authorList>
            <consortium name="The Broad Institute Genome Sequencing Platform"/>
            <consortium name="Broad Institute Genome Sequencing Center for Infectious Disease"/>
            <person name="Ma L.-J."/>
            <person name="Dead R."/>
            <person name="Young S."/>
            <person name="Zeng Q."/>
            <person name="Koehrsen M."/>
            <person name="Alvarado L."/>
            <person name="Berlin A."/>
            <person name="Chapman S.B."/>
            <person name="Chen Z."/>
            <person name="Freedman E."/>
            <person name="Gellesch M."/>
            <person name="Goldberg J."/>
            <person name="Griggs A."/>
            <person name="Gujja S."/>
            <person name="Heilman E.R."/>
            <person name="Heiman D."/>
            <person name="Hepburn T."/>
            <person name="Howarth C."/>
            <person name="Jen D."/>
            <person name="Larson L."/>
            <person name="Mehta T."/>
            <person name="Neiman D."/>
            <person name="Pearson M."/>
            <person name="Roberts A."/>
            <person name="Saif S."/>
            <person name="Shea T."/>
            <person name="Shenoy N."/>
            <person name="Sisk P."/>
            <person name="Stolte C."/>
            <person name="Sykes S."/>
            <person name="Walk T."/>
            <person name="White J."/>
            <person name="Yandava C."/>
            <person name="Haas B."/>
            <person name="Nusbaum C."/>
            <person name="Birren B."/>
        </authorList>
    </citation>
    <scope>NUCLEOTIDE SEQUENCE</scope>
    <source>
        <strain evidence="2">ATCC 64411</strain>
    </source>
</reference>
<organism evidence="3 4">
    <name type="scientific">Magnaporthiopsis poae (strain ATCC 64411 / 73-15)</name>
    <name type="common">Kentucky bluegrass fungus</name>
    <name type="synonym">Magnaporthe poae</name>
    <dbReference type="NCBI Taxonomy" id="644358"/>
    <lineage>
        <taxon>Eukaryota</taxon>
        <taxon>Fungi</taxon>
        <taxon>Dikarya</taxon>
        <taxon>Ascomycota</taxon>
        <taxon>Pezizomycotina</taxon>
        <taxon>Sordariomycetes</taxon>
        <taxon>Sordariomycetidae</taxon>
        <taxon>Magnaporthales</taxon>
        <taxon>Magnaporthaceae</taxon>
        <taxon>Magnaporthiopsis</taxon>
    </lineage>
</organism>
<dbReference type="VEuPathDB" id="FungiDB:MAPG_03103"/>
<reference evidence="2" key="3">
    <citation type="submission" date="2011-03" db="EMBL/GenBank/DDBJ databases">
        <title>Annotation of Magnaporthe poae ATCC 64411.</title>
        <authorList>
            <person name="Ma L.-J."/>
            <person name="Dead R."/>
            <person name="Young S.K."/>
            <person name="Zeng Q."/>
            <person name="Gargeya S."/>
            <person name="Fitzgerald M."/>
            <person name="Haas B."/>
            <person name="Abouelleil A."/>
            <person name="Alvarado L."/>
            <person name="Arachchi H.M."/>
            <person name="Berlin A."/>
            <person name="Brown A."/>
            <person name="Chapman S.B."/>
            <person name="Chen Z."/>
            <person name="Dunbar C."/>
            <person name="Freedman E."/>
            <person name="Gearin G."/>
            <person name="Gellesch M."/>
            <person name="Goldberg J."/>
            <person name="Griggs A."/>
            <person name="Gujja S."/>
            <person name="Heiman D."/>
            <person name="Howarth C."/>
            <person name="Larson L."/>
            <person name="Lui A."/>
            <person name="MacDonald P.J.P."/>
            <person name="Mehta T."/>
            <person name="Montmayeur A."/>
            <person name="Murphy C."/>
            <person name="Neiman D."/>
            <person name="Pearson M."/>
            <person name="Priest M."/>
            <person name="Roberts A."/>
            <person name="Saif S."/>
            <person name="Shea T."/>
            <person name="Shenoy N."/>
            <person name="Sisk P."/>
            <person name="Stolte C."/>
            <person name="Sykes S."/>
            <person name="Yandava C."/>
            <person name="Wortman J."/>
            <person name="Nusbaum C."/>
            <person name="Birren B."/>
        </authorList>
    </citation>
    <scope>NUCLEOTIDE SEQUENCE</scope>
    <source>
        <strain evidence="2">ATCC 64411</strain>
    </source>
</reference>
<evidence type="ECO:0000313" key="2">
    <source>
        <dbReference type="EMBL" id="KLU84057.1"/>
    </source>
</evidence>
<name>A0A0C4CSD3_MAGP6</name>
<dbReference type="AlphaFoldDB" id="A0A0C4CSD3"/>
<dbReference type="EnsemblFungi" id="MAPG_03103T0">
    <property type="protein sequence ID" value="MAPG_03103T0"/>
    <property type="gene ID" value="MAPG_03103"/>
</dbReference>
<dbReference type="EMBL" id="ADBL01000759">
    <property type="status" value="NOT_ANNOTATED_CDS"/>
    <property type="molecule type" value="Genomic_DNA"/>
</dbReference>
<evidence type="ECO:0000313" key="4">
    <source>
        <dbReference type="Proteomes" id="UP000011715"/>
    </source>
</evidence>
<evidence type="ECO:0000313" key="3">
    <source>
        <dbReference type="EnsemblFungi" id="MAPG_03103T0"/>
    </source>
</evidence>
<accession>A0A0C4CSD3</accession>
<keyword evidence="4" id="KW-1185">Reference proteome</keyword>
<gene>
    <name evidence="2" type="ORF">MAPG_03103</name>
</gene>
<feature type="region of interest" description="Disordered" evidence="1">
    <location>
        <begin position="1"/>
        <end position="36"/>
    </location>
</feature>
<reference evidence="3" key="4">
    <citation type="journal article" date="2015" name="G3 (Bethesda)">
        <title>Genome sequences of three phytopathogenic species of the Magnaporthaceae family of fungi.</title>
        <authorList>
            <person name="Okagaki L.H."/>
            <person name="Nunes C.C."/>
            <person name="Sailsbery J."/>
            <person name="Clay B."/>
            <person name="Brown D."/>
            <person name="John T."/>
            <person name="Oh Y."/>
            <person name="Young N."/>
            <person name="Fitzgerald M."/>
            <person name="Haas B.J."/>
            <person name="Zeng Q."/>
            <person name="Young S."/>
            <person name="Adiconis X."/>
            <person name="Fan L."/>
            <person name="Levin J.Z."/>
            <person name="Mitchell T.K."/>
            <person name="Okubara P.A."/>
            <person name="Farman M.L."/>
            <person name="Kohn L.M."/>
            <person name="Birren B."/>
            <person name="Ma L.-J."/>
            <person name="Dean R.A."/>
        </authorList>
    </citation>
    <scope>NUCLEOTIDE SEQUENCE</scope>
    <source>
        <strain evidence="3">ATCC 64411 / 73-15</strain>
    </source>
</reference>
<dbReference type="EnsemblFungi" id="MAPG_03103T1">
    <property type="protein sequence ID" value="MAPG_03103T1"/>
    <property type="gene ID" value="MAPG_03103"/>
</dbReference>
<reference evidence="3" key="5">
    <citation type="submission" date="2015-06" db="UniProtKB">
        <authorList>
            <consortium name="EnsemblFungi"/>
        </authorList>
    </citation>
    <scope>IDENTIFICATION</scope>
    <source>
        <strain evidence="3">ATCC 64411</strain>
    </source>
</reference>
<dbReference type="EMBL" id="GL876967">
    <property type="protein sequence ID" value="KLU84057.1"/>
    <property type="molecule type" value="Genomic_DNA"/>
</dbReference>